<dbReference type="EMBL" id="CP012850">
    <property type="protein sequence ID" value="ALI35363.1"/>
    <property type="molecule type" value="Genomic_DNA"/>
</dbReference>
<feature type="transmembrane region" description="Helical" evidence="1">
    <location>
        <begin position="9"/>
        <end position="30"/>
    </location>
</feature>
<feature type="transmembrane region" description="Helical" evidence="1">
    <location>
        <begin position="42"/>
        <end position="64"/>
    </location>
</feature>
<proteinExistence type="predicted"/>
<evidence type="ECO:0000313" key="3">
    <source>
        <dbReference type="Proteomes" id="UP000058925"/>
    </source>
</evidence>
<keyword evidence="3" id="KW-1185">Reference proteome</keyword>
<dbReference type="GeneID" id="60421248"/>
<organism evidence="2 3">
    <name type="scientific">Candidatus Nitrosocosmicus oleophilus</name>
    <dbReference type="NCBI Taxonomy" id="1353260"/>
    <lineage>
        <taxon>Archaea</taxon>
        <taxon>Nitrososphaerota</taxon>
        <taxon>Nitrososphaeria</taxon>
        <taxon>Nitrososphaerales</taxon>
        <taxon>Nitrososphaeraceae</taxon>
        <taxon>Candidatus Nitrosocosmicus</taxon>
    </lineage>
</organism>
<dbReference type="KEGG" id="taa:NMY3_01158"/>
<dbReference type="AlphaFoldDB" id="A0A654LYE9"/>
<keyword evidence="1" id="KW-0812">Transmembrane</keyword>
<protein>
    <submittedName>
        <fullName evidence="2">Uncharacterized protein</fullName>
    </submittedName>
</protein>
<keyword evidence="1" id="KW-0472">Membrane</keyword>
<dbReference type="Proteomes" id="UP000058925">
    <property type="component" value="Chromosome"/>
</dbReference>
<evidence type="ECO:0000256" key="1">
    <source>
        <dbReference type="SAM" id="Phobius"/>
    </source>
</evidence>
<accession>A0A654LYE9</accession>
<dbReference type="RefSeq" id="WP_196817845.1">
    <property type="nucleotide sequence ID" value="NZ_CP012850.1"/>
</dbReference>
<gene>
    <name evidence="2" type="ORF">NMY3_01158</name>
</gene>
<keyword evidence="1" id="KW-1133">Transmembrane helix</keyword>
<reference evidence="3" key="1">
    <citation type="submission" date="2015-10" db="EMBL/GenBank/DDBJ databases">
        <title>Niche specialization of a soil ammonia-oxidizing archaeon, Candidatus Nitrosocosmicus oleophilus.</title>
        <authorList>
            <person name="Jung M.-Y."/>
            <person name="Rhee S.-K."/>
        </authorList>
    </citation>
    <scope>NUCLEOTIDE SEQUENCE [LARGE SCALE GENOMIC DNA]</scope>
    <source>
        <strain evidence="3">MY3</strain>
    </source>
</reference>
<sequence>MNKLFKNMIVFMGTIFAIFMGLFGLAGVYTSIIGTKDSEGTVLYSLTFGIICLAIAATTLFLTAKLHYHK</sequence>
<evidence type="ECO:0000313" key="2">
    <source>
        <dbReference type="EMBL" id="ALI35363.1"/>
    </source>
</evidence>
<name>A0A654LYE9_9ARCH</name>